<evidence type="ECO:0000256" key="5">
    <source>
        <dbReference type="SAM" id="Phobius"/>
    </source>
</evidence>
<proteinExistence type="predicted"/>
<evidence type="ECO:0000256" key="2">
    <source>
        <dbReference type="ARBA" id="ARBA00022692"/>
    </source>
</evidence>
<dbReference type="SUPFAM" id="SSF141322">
    <property type="entry name" value="NfeD domain-like"/>
    <property type="match status" value="1"/>
</dbReference>
<feature type="domain" description="NfeD-like C-terminal" evidence="6">
    <location>
        <begin position="93"/>
        <end position="140"/>
    </location>
</feature>
<reference evidence="7" key="1">
    <citation type="journal article" date="2022" name="Arch. Microbiol.">
        <title>Pseudodesulfovibrio sediminis sp. nov., a mesophilic and neutrophilic sulfate-reducing bacterium isolated from sediment of a brackish lake.</title>
        <authorList>
            <person name="Takahashi A."/>
            <person name="Kojima H."/>
            <person name="Watanabe M."/>
            <person name="Fukui M."/>
        </authorList>
    </citation>
    <scope>NUCLEOTIDE SEQUENCE</scope>
    <source>
        <strain evidence="7">SF6</strain>
    </source>
</reference>
<dbReference type="Gene3D" id="2.40.50.140">
    <property type="entry name" value="Nucleic acid-binding proteins"/>
    <property type="match status" value="1"/>
</dbReference>
<evidence type="ECO:0000256" key="3">
    <source>
        <dbReference type="ARBA" id="ARBA00022989"/>
    </source>
</evidence>
<dbReference type="RefSeq" id="WP_229591140.1">
    <property type="nucleotide sequence ID" value="NZ_AP024485.1"/>
</dbReference>
<dbReference type="InterPro" id="IPR002810">
    <property type="entry name" value="NfeD-like_C"/>
</dbReference>
<feature type="transmembrane region" description="Helical" evidence="5">
    <location>
        <begin position="49"/>
        <end position="72"/>
    </location>
</feature>
<feature type="transmembrane region" description="Helical" evidence="5">
    <location>
        <begin position="12"/>
        <end position="43"/>
    </location>
</feature>
<keyword evidence="8" id="KW-1185">Reference proteome</keyword>
<evidence type="ECO:0000259" key="6">
    <source>
        <dbReference type="Pfam" id="PF01957"/>
    </source>
</evidence>
<organism evidence="7 8">
    <name type="scientific">Pseudodesulfovibrio sediminis</name>
    <dbReference type="NCBI Taxonomy" id="2810563"/>
    <lineage>
        <taxon>Bacteria</taxon>
        <taxon>Pseudomonadati</taxon>
        <taxon>Thermodesulfobacteriota</taxon>
        <taxon>Desulfovibrionia</taxon>
        <taxon>Desulfovibrionales</taxon>
        <taxon>Desulfovibrionaceae</taxon>
    </lineage>
</organism>
<name>A0ABM7P839_9BACT</name>
<evidence type="ECO:0000313" key="7">
    <source>
        <dbReference type="EMBL" id="BCS89152.1"/>
    </source>
</evidence>
<accession>A0ABM7P839</accession>
<evidence type="ECO:0000256" key="4">
    <source>
        <dbReference type="ARBA" id="ARBA00023136"/>
    </source>
</evidence>
<evidence type="ECO:0000256" key="1">
    <source>
        <dbReference type="ARBA" id="ARBA00004141"/>
    </source>
</evidence>
<dbReference type="Pfam" id="PF01957">
    <property type="entry name" value="NfeD"/>
    <property type="match status" value="1"/>
</dbReference>
<protein>
    <recommendedName>
        <fullName evidence="6">NfeD-like C-terminal domain-containing protein</fullName>
    </recommendedName>
</protein>
<dbReference type="Proteomes" id="UP001053296">
    <property type="component" value="Chromosome"/>
</dbReference>
<keyword evidence="4 5" id="KW-0472">Membrane</keyword>
<keyword evidence="3 5" id="KW-1133">Transmembrane helix</keyword>
<gene>
    <name evidence="7" type="ORF">PSDVSF_23940</name>
</gene>
<evidence type="ECO:0000313" key="8">
    <source>
        <dbReference type="Proteomes" id="UP001053296"/>
    </source>
</evidence>
<dbReference type="PANTHER" id="PTHR33507:SF3">
    <property type="entry name" value="INNER MEMBRANE PROTEIN YBBJ"/>
    <property type="match status" value="1"/>
</dbReference>
<dbReference type="InterPro" id="IPR052165">
    <property type="entry name" value="Membrane_assoc_protease"/>
</dbReference>
<dbReference type="InterPro" id="IPR012340">
    <property type="entry name" value="NA-bd_OB-fold"/>
</dbReference>
<sequence>MEYFSSMENVLWLIWLSVGVIFIVAELIVPGFIIVFFGVGALIAGATAFFGSTIPIQLIVFGVSSLVMILVFRKTMAKTFAGSDADDDSEENDSAIGQMAEVVEAIKPPHVGRIKFQGSFWNALCDETIETGTMIRIVNRTENDANTFTVKKEQ</sequence>
<dbReference type="EMBL" id="AP024485">
    <property type="protein sequence ID" value="BCS89152.1"/>
    <property type="molecule type" value="Genomic_DNA"/>
</dbReference>
<comment type="subcellular location">
    <subcellularLocation>
        <location evidence="1">Membrane</location>
        <topology evidence="1">Multi-pass membrane protein</topology>
    </subcellularLocation>
</comment>
<dbReference type="PANTHER" id="PTHR33507">
    <property type="entry name" value="INNER MEMBRANE PROTEIN YBBJ"/>
    <property type="match status" value="1"/>
</dbReference>
<keyword evidence="2 5" id="KW-0812">Transmembrane</keyword>